<gene>
    <name evidence="1" type="ORF">BJ212DRAFT_1301651</name>
</gene>
<dbReference type="EMBL" id="JABBWG010000027">
    <property type="protein sequence ID" value="KAG1812122.1"/>
    <property type="molecule type" value="Genomic_DNA"/>
</dbReference>
<evidence type="ECO:0000313" key="1">
    <source>
        <dbReference type="EMBL" id="KAG1812122.1"/>
    </source>
</evidence>
<comment type="caution">
    <text evidence="1">The sequence shown here is derived from an EMBL/GenBank/DDBJ whole genome shotgun (WGS) entry which is preliminary data.</text>
</comment>
<reference evidence="1" key="1">
    <citation type="journal article" date="2020" name="New Phytol.">
        <title>Comparative genomics reveals dynamic genome evolution in host specialist ectomycorrhizal fungi.</title>
        <authorList>
            <person name="Lofgren L.A."/>
            <person name="Nguyen N.H."/>
            <person name="Vilgalys R."/>
            <person name="Ruytinx J."/>
            <person name="Liao H.L."/>
            <person name="Branco S."/>
            <person name="Kuo A."/>
            <person name="LaButti K."/>
            <person name="Lipzen A."/>
            <person name="Andreopoulos W."/>
            <person name="Pangilinan J."/>
            <person name="Riley R."/>
            <person name="Hundley H."/>
            <person name="Na H."/>
            <person name="Barry K."/>
            <person name="Grigoriev I.V."/>
            <person name="Stajich J.E."/>
            <person name="Kennedy P.G."/>
        </authorList>
    </citation>
    <scope>NUCLEOTIDE SEQUENCE</scope>
    <source>
        <strain evidence="1">MN1</strain>
    </source>
</reference>
<dbReference type="RefSeq" id="XP_041190404.1">
    <property type="nucleotide sequence ID" value="XM_041333157.1"/>
</dbReference>
<proteinExistence type="predicted"/>
<name>A0A9P7JB58_9AGAM</name>
<accession>A0A9P7JB58</accession>
<dbReference type="GeneID" id="64627174"/>
<sequence length="147" mass="16473">MQLCSITFHPYIDLTLHLINSSMKISALKTSANKHLQIPSFEMKGRRRSTHSPISFSREWILAPCQSPQKGRYFSTTFIDSMNTYTNGATSPLRTSAKLSAPFEHTGSVRSPPPSLPHPPYSAEAFPFDVRDVGMSFATATAWFWDC</sequence>
<keyword evidence="2" id="KW-1185">Reference proteome</keyword>
<protein>
    <submittedName>
        <fullName evidence="1">Uncharacterized protein</fullName>
    </submittedName>
</protein>
<dbReference type="Proteomes" id="UP000807769">
    <property type="component" value="Unassembled WGS sequence"/>
</dbReference>
<evidence type="ECO:0000313" key="2">
    <source>
        <dbReference type="Proteomes" id="UP000807769"/>
    </source>
</evidence>
<dbReference type="AlphaFoldDB" id="A0A9P7JB58"/>
<organism evidence="1 2">
    <name type="scientific">Suillus subaureus</name>
    <dbReference type="NCBI Taxonomy" id="48587"/>
    <lineage>
        <taxon>Eukaryota</taxon>
        <taxon>Fungi</taxon>
        <taxon>Dikarya</taxon>
        <taxon>Basidiomycota</taxon>
        <taxon>Agaricomycotina</taxon>
        <taxon>Agaricomycetes</taxon>
        <taxon>Agaricomycetidae</taxon>
        <taxon>Boletales</taxon>
        <taxon>Suillineae</taxon>
        <taxon>Suillaceae</taxon>
        <taxon>Suillus</taxon>
    </lineage>
</organism>